<dbReference type="Gene3D" id="3.40.50.1000">
    <property type="entry name" value="HAD superfamily/HAD-like"/>
    <property type="match status" value="1"/>
</dbReference>
<evidence type="ECO:0000256" key="2">
    <source>
        <dbReference type="SAM" id="SignalP"/>
    </source>
</evidence>
<dbReference type="Pfam" id="PF03767">
    <property type="entry name" value="Acid_phosphat_B"/>
    <property type="match status" value="1"/>
</dbReference>
<dbReference type="InterPro" id="IPR023214">
    <property type="entry name" value="HAD_sf"/>
</dbReference>
<feature type="chain" id="PRO_5045456670" evidence="2">
    <location>
        <begin position="30"/>
        <end position="220"/>
    </location>
</feature>
<reference evidence="4" key="1">
    <citation type="journal article" date="2019" name="Int. J. Syst. Evol. Microbiol.">
        <title>The Global Catalogue of Microorganisms (GCM) 10K type strain sequencing project: providing services to taxonomists for standard genome sequencing and annotation.</title>
        <authorList>
            <consortium name="The Broad Institute Genomics Platform"/>
            <consortium name="The Broad Institute Genome Sequencing Center for Infectious Disease"/>
            <person name="Wu L."/>
            <person name="Ma J."/>
        </authorList>
    </citation>
    <scope>NUCLEOTIDE SEQUENCE [LARGE SCALE GENOMIC DNA]</scope>
    <source>
        <strain evidence="4">CGMCC 4.1648</strain>
    </source>
</reference>
<name>A0ABV9XG41_9ACTN</name>
<dbReference type="EMBL" id="JBHSJD010000011">
    <property type="protein sequence ID" value="MFC5023673.1"/>
    <property type="molecule type" value="Genomic_DNA"/>
</dbReference>
<dbReference type="PANTHER" id="PTHR31284">
    <property type="entry name" value="ACID PHOSPHATASE-LIKE PROTEIN"/>
    <property type="match status" value="1"/>
</dbReference>
<sequence>MNRRFSAPRRPLALAAATAALTLAWPSQAAAAAPAAAPARPAAVVAAHGGLAQLRGVDYTTWKRDVDAVVAAARPYIEQRTAGASGQKLAVVLDIDNTSLETDFHFFWEYPTPAVSPVRDLVRYAHARGVAVFFVTARPGILHAPTEYNLKAVGYPVNGLYVRDLPDLFEEVAAYKTEKRAEIEAKGYTIIANIGNRPSDLTGGHAERTFKLPDYDGKLS</sequence>
<dbReference type="RefSeq" id="WP_345687873.1">
    <property type="nucleotide sequence ID" value="NZ_BAABIT010000001.1"/>
</dbReference>
<gene>
    <name evidence="3" type="ORF">ACFPM3_16155</name>
</gene>
<organism evidence="3 4">
    <name type="scientific">Streptomyces coeruleoprunus</name>
    <dbReference type="NCBI Taxonomy" id="285563"/>
    <lineage>
        <taxon>Bacteria</taxon>
        <taxon>Bacillati</taxon>
        <taxon>Actinomycetota</taxon>
        <taxon>Actinomycetes</taxon>
        <taxon>Kitasatosporales</taxon>
        <taxon>Streptomycetaceae</taxon>
        <taxon>Streptomyces</taxon>
    </lineage>
</organism>
<dbReference type="Proteomes" id="UP001595829">
    <property type="component" value="Unassembled WGS sequence"/>
</dbReference>
<evidence type="ECO:0000256" key="1">
    <source>
        <dbReference type="ARBA" id="ARBA00022729"/>
    </source>
</evidence>
<dbReference type="InterPro" id="IPR036412">
    <property type="entry name" value="HAD-like_sf"/>
</dbReference>
<accession>A0ABV9XG41</accession>
<proteinExistence type="predicted"/>
<dbReference type="PANTHER" id="PTHR31284:SF10">
    <property type="entry name" value="ACID PHOSPHATASE-LIKE PROTEIN"/>
    <property type="match status" value="1"/>
</dbReference>
<evidence type="ECO:0000313" key="3">
    <source>
        <dbReference type="EMBL" id="MFC5023673.1"/>
    </source>
</evidence>
<dbReference type="InterPro" id="IPR005519">
    <property type="entry name" value="Acid_phosphat_B-like"/>
</dbReference>
<comment type="caution">
    <text evidence="3">The sequence shown here is derived from an EMBL/GenBank/DDBJ whole genome shotgun (WGS) entry which is preliminary data.</text>
</comment>
<evidence type="ECO:0000313" key="4">
    <source>
        <dbReference type="Proteomes" id="UP001595829"/>
    </source>
</evidence>
<keyword evidence="4" id="KW-1185">Reference proteome</keyword>
<protein>
    <submittedName>
        <fullName evidence="3">HAD family acid phosphatase</fullName>
    </submittedName>
</protein>
<keyword evidence="1 2" id="KW-0732">Signal</keyword>
<feature type="signal peptide" evidence="2">
    <location>
        <begin position="1"/>
        <end position="29"/>
    </location>
</feature>
<dbReference type="SUPFAM" id="SSF56784">
    <property type="entry name" value="HAD-like"/>
    <property type="match status" value="1"/>
</dbReference>